<feature type="compositionally biased region" description="Acidic residues" evidence="5">
    <location>
        <begin position="354"/>
        <end position="364"/>
    </location>
</feature>
<feature type="compositionally biased region" description="Polar residues" evidence="5">
    <location>
        <begin position="161"/>
        <end position="170"/>
    </location>
</feature>
<dbReference type="SMART" id="SM00386">
    <property type="entry name" value="HAT"/>
    <property type="match status" value="3"/>
</dbReference>
<evidence type="ECO:0000256" key="3">
    <source>
        <dbReference type="ARBA" id="ARBA00022737"/>
    </source>
</evidence>
<dbReference type="SUPFAM" id="SSF48452">
    <property type="entry name" value="TPR-like"/>
    <property type="match status" value="1"/>
</dbReference>
<feature type="compositionally biased region" description="Basic and acidic residues" evidence="5">
    <location>
        <begin position="171"/>
        <end position="184"/>
    </location>
</feature>
<evidence type="ECO:0000256" key="4">
    <source>
        <dbReference type="ARBA" id="ARBA00023242"/>
    </source>
</evidence>
<feature type="region of interest" description="Disordered" evidence="5">
    <location>
        <begin position="1253"/>
        <end position="1289"/>
    </location>
</feature>
<feature type="compositionally biased region" description="Polar residues" evidence="5">
    <location>
        <begin position="267"/>
        <end position="276"/>
    </location>
</feature>
<dbReference type="Gene3D" id="1.25.40.10">
    <property type="entry name" value="Tetratricopeptide repeat domain"/>
    <property type="match status" value="1"/>
</dbReference>
<evidence type="ECO:0000256" key="1">
    <source>
        <dbReference type="ARBA" id="ARBA00004123"/>
    </source>
</evidence>
<feature type="region of interest" description="Disordered" evidence="5">
    <location>
        <begin position="1"/>
        <end position="184"/>
    </location>
</feature>
<comment type="similarity">
    <text evidence="2">Belongs to the NRDE2 family.</text>
</comment>
<sequence>MANPPPSFESFPDLDFLQPSVSRQTSQPAGSSRYASDRGSPFREISSRDRKDKSERDRKRDRSISGDRSERSDQHSRSRKHHEDSRRRDHKRDRKRDGRREDEREVKERRSHRDRRRSGSPLGSTSEHRHIIASTSSSSKYHDTSALSSFSKTTRDKQKSDVLSLSSSRPAHSDNEPFYIDRRGDRGNIQYGSMDQNKLARYRRSGAGEIVGFPKGFKITQSSARNGTNRIEVEWHRGGANRLSMRYSDKTARSLLSLPSHLIVKPSTDTNQSIPTQLPAYLPFSKKPSKRSAPKEKNQDDSSKHYRSILSPSAEDSRTSSEDESENDQKENVEDALQHGVFGKLDDARSDDQPSGDEDEDSESDPSMSSREALYREKNISFAKRLKETPLVPSLWLEFARFSSEAEITPPSSSFLSSSSAALADKNKLDPSLPIQSTTTHHSRQTVILSHLTKALDQYPVLGDDLGFTLALMEAAEEVESARRVDNRWDRILEGPLARRVEVWRRWGDWRMRGLGGRGEEEDLGGGWAEEGLRRVRIAWEKTHRRESTQSKGFNEKEDLEGIMVYLVLRGCLAMKEAGYIEQATAVFQAQMELTFFTPSHLQTQTFQQKLDALATFWDSEAPRFGESSSVGWAHTPSSPPLPPPSPSPPSPLPAFDSSQDSFIRWSTAENLASSSSYISARLEDPPWQITQDTTDEADPFKPVLFQDIRSFLVPIYREACSVDRQVDLIYALFAYLDLPFTPPDASTSAAFFSDPFLAASTTGKAGSSRFWPEHLTVDKETKKRKLLGDGGVELEVEGGVKSPWGCPVKVRPVGVADLFRRESGQGGFPIFEKAEFNSSQRTLISNILFQVRTLNPDPIFSLYAFSFEAAHNVKSAIKLAKPILAENRDSLPLWDGYARLERQRSKPDESRKVYLTALSMMSKEVVNLHKAGRGQSWVLWRGWAELEWEWGVGGKRLIEVIASATNAISLERLSTPPTAALDLTSIEILKTRQFFSGVISSSLSPEAPTSLTQNTTHLIFLSALFEYLTIGLEAAADVFERHLDSSLMMSALEKEEIYLLYTDLLYKHTLTPSPYRPALIRSVLERAITIFPHNTSFLSLYALTEMRLKFYNRARKMLETTVLSGRVEDGGGDVNGWLFAIWLELSMTKGRHNEHAVRRLFERAFDKPGINSSVTLWRLAINHEILLGQGSRGKALFFRAINACPWSKELYILPFGPLRSHFTTRELEETYDLLHSRKIRLRIPIEPFLVPSDFQHDQSSDSDGGNEDDVKMEEGPLPRVEERFGSEEMHWEREEREYKHARIGSGQREQRYEIGEDERRLIEAQKERERLMPY</sequence>
<feature type="compositionally biased region" description="Basic and acidic residues" evidence="5">
    <location>
        <begin position="315"/>
        <end position="337"/>
    </location>
</feature>
<name>A0A0F7SXF0_PHARH</name>
<dbReference type="InterPro" id="IPR003107">
    <property type="entry name" value="HAT"/>
</dbReference>
<comment type="subcellular location">
    <subcellularLocation>
        <location evidence="1">Nucleus</location>
    </subcellularLocation>
</comment>
<dbReference type="PANTHER" id="PTHR13471">
    <property type="entry name" value="TETRATRICOPEPTIDE-LIKE HELICAL"/>
    <property type="match status" value="1"/>
</dbReference>
<feature type="compositionally biased region" description="Basic residues" evidence="5">
    <location>
        <begin position="109"/>
        <end position="118"/>
    </location>
</feature>
<feature type="compositionally biased region" description="Pro residues" evidence="5">
    <location>
        <begin position="638"/>
        <end position="653"/>
    </location>
</feature>
<feature type="compositionally biased region" description="Basic and acidic residues" evidence="5">
    <location>
        <begin position="1269"/>
        <end position="1289"/>
    </location>
</feature>
<feature type="compositionally biased region" description="Basic and acidic residues" evidence="5">
    <location>
        <begin position="293"/>
        <end position="304"/>
    </location>
</feature>
<reference evidence="6" key="1">
    <citation type="submission" date="2014-08" db="EMBL/GenBank/DDBJ databases">
        <authorList>
            <person name="Sharma Rahul"/>
            <person name="Thines Marco"/>
        </authorList>
    </citation>
    <scope>NUCLEOTIDE SEQUENCE</scope>
</reference>
<dbReference type="EMBL" id="LN483166">
    <property type="protein sequence ID" value="CED84838.1"/>
    <property type="molecule type" value="Genomic_DNA"/>
</dbReference>
<organism evidence="6">
    <name type="scientific">Phaffia rhodozyma</name>
    <name type="common">Yeast</name>
    <name type="synonym">Xanthophyllomyces dendrorhous</name>
    <dbReference type="NCBI Taxonomy" id="264483"/>
    <lineage>
        <taxon>Eukaryota</taxon>
        <taxon>Fungi</taxon>
        <taxon>Dikarya</taxon>
        <taxon>Basidiomycota</taxon>
        <taxon>Agaricomycotina</taxon>
        <taxon>Tremellomycetes</taxon>
        <taxon>Cystofilobasidiales</taxon>
        <taxon>Mrakiaceae</taxon>
        <taxon>Phaffia</taxon>
    </lineage>
</organism>
<dbReference type="InterPro" id="IPR013633">
    <property type="entry name" value="NRDE-2"/>
</dbReference>
<keyword evidence="3" id="KW-0677">Repeat</keyword>
<evidence type="ECO:0000313" key="6">
    <source>
        <dbReference type="EMBL" id="CED84838.1"/>
    </source>
</evidence>
<dbReference type="Pfam" id="PF08424">
    <property type="entry name" value="NRDE-2"/>
    <property type="match status" value="1"/>
</dbReference>
<evidence type="ECO:0000256" key="5">
    <source>
        <dbReference type="SAM" id="MobiDB-lite"/>
    </source>
</evidence>
<dbReference type="GO" id="GO:0006396">
    <property type="term" value="P:RNA processing"/>
    <property type="evidence" value="ECO:0007669"/>
    <property type="project" value="InterPro"/>
</dbReference>
<dbReference type="GO" id="GO:1902369">
    <property type="term" value="P:negative regulation of RNA catabolic process"/>
    <property type="evidence" value="ECO:0007669"/>
    <property type="project" value="TreeGrafter"/>
</dbReference>
<protein>
    <submittedName>
        <fullName evidence="6">Uncharacterized conserved protein</fullName>
    </submittedName>
</protein>
<keyword evidence="4" id="KW-0539">Nucleus</keyword>
<accession>A0A0F7SXF0</accession>
<feature type="region of interest" description="Disordered" evidence="5">
    <location>
        <begin position="265"/>
        <end position="373"/>
    </location>
</feature>
<dbReference type="InterPro" id="IPR011990">
    <property type="entry name" value="TPR-like_helical_dom_sf"/>
</dbReference>
<evidence type="ECO:0000256" key="2">
    <source>
        <dbReference type="ARBA" id="ARBA00009265"/>
    </source>
</evidence>
<dbReference type="GO" id="GO:0071013">
    <property type="term" value="C:catalytic step 2 spliceosome"/>
    <property type="evidence" value="ECO:0007669"/>
    <property type="project" value="TreeGrafter"/>
</dbReference>
<feature type="compositionally biased region" description="Basic and acidic residues" evidence="5">
    <location>
        <begin position="95"/>
        <end position="108"/>
    </location>
</feature>
<dbReference type="PANTHER" id="PTHR13471:SF0">
    <property type="entry name" value="NUCLEAR EXOSOME REGULATOR NRDE2"/>
    <property type="match status" value="1"/>
</dbReference>
<feature type="region of interest" description="Disordered" evidence="5">
    <location>
        <begin position="628"/>
        <end position="654"/>
    </location>
</feature>
<proteinExistence type="inferred from homology"/>
<dbReference type="GO" id="GO:0031048">
    <property type="term" value="P:regulatory ncRNA-mediated heterochromatin formation"/>
    <property type="evidence" value="ECO:0007669"/>
    <property type="project" value="TreeGrafter"/>
</dbReference>
<feature type="compositionally biased region" description="Polar residues" evidence="5">
    <location>
        <begin position="19"/>
        <end position="34"/>
    </location>
</feature>
<feature type="compositionally biased region" description="Basic and acidic residues" evidence="5">
    <location>
        <begin position="45"/>
        <end position="87"/>
    </location>
</feature>